<comment type="caution">
    <text evidence="1">The sequence shown here is derived from an EMBL/GenBank/DDBJ whole genome shotgun (WGS) entry which is preliminary data.</text>
</comment>
<evidence type="ECO:0000313" key="2">
    <source>
        <dbReference type="Proteomes" id="UP000050836"/>
    </source>
</evidence>
<dbReference type="EMBL" id="LLXS01000022">
    <property type="protein sequence ID" value="KRG41922.1"/>
    <property type="molecule type" value="Genomic_DNA"/>
</dbReference>
<protein>
    <submittedName>
        <fullName evidence="1">Uncharacterized protein</fullName>
    </submittedName>
</protein>
<name>A0A0R0AI24_9GAMM</name>
<dbReference type="Proteomes" id="UP000050836">
    <property type="component" value="Unassembled WGS sequence"/>
</dbReference>
<reference evidence="1 2" key="1">
    <citation type="submission" date="2015-10" db="EMBL/GenBank/DDBJ databases">
        <title>Genome sequencing and analysis of members of genus Stenotrophomonas.</title>
        <authorList>
            <person name="Patil P.P."/>
            <person name="Midha S."/>
            <person name="Patil P.B."/>
        </authorList>
    </citation>
    <scope>NUCLEOTIDE SEQUENCE [LARGE SCALE GENOMIC DNA]</scope>
    <source>
        <strain evidence="1 2">JCM 9942</strain>
    </source>
</reference>
<dbReference type="OrthoDB" id="5573309at2"/>
<organism evidence="1 2">
    <name type="scientific">Stenotrophomonas pictorum JCM 9942</name>
    <dbReference type="NCBI Taxonomy" id="1236960"/>
    <lineage>
        <taxon>Bacteria</taxon>
        <taxon>Pseudomonadati</taxon>
        <taxon>Pseudomonadota</taxon>
        <taxon>Gammaproteobacteria</taxon>
        <taxon>Lysobacterales</taxon>
        <taxon>Lysobacteraceae</taxon>
        <taxon>Stenotrophomonas</taxon>
    </lineage>
</organism>
<gene>
    <name evidence="1" type="ORF">ARC78_10670</name>
</gene>
<evidence type="ECO:0000313" key="1">
    <source>
        <dbReference type="EMBL" id="KRG41922.1"/>
    </source>
</evidence>
<proteinExistence type="predicted"/>
<accession>A0A0R0AI24</accession>
<keyword evidence="2" id="KW-1185">Reference proteome</keyword>
<sequence length="159" mass="17545">MAQSKASLVLSQEQVDRINAALLSLETELSQLTAMQPFQRRRMLKMGPGSEVFARRALEALEQNPDIIPPSLSAALPGAKADLVAVDQLRPIMDRLNRLGGRASDTEMTLGSDVMTVALEGYNQLKVSGRDKGLDALRNELGFRWKKSRRRSEPEPESA</sequence>
<dbReference type="AlphaFoldDB" id="A0A0R0AI24"/>